<accession>I1HV40</accession>
<evidence type="ECO:0000313" key="3">
    <source>
        <dbReference type="EnsemblPlants" id="KQK11481"/>
    </source>
</evidence>
<reference evidence="2" key="2">
    <citation type="submission" date="2017-06" db="EMBL/GenBank/DDBJ databases">
        <title>WGS assembly of Brachypodium distachyon.</title>
        <authorList>
            <consortium name="The International Brachypodium Initiative"/>
            <person name="Lucas S."/>
            <person name="Harmon-Smith M."/>
            <person name="Lail K."/>
            <person name="Tice H."/>
            <person name="Grimwood J."/>
            <person name="Bruce D."/>
            <person name="Barry K."/>
            <person name="Shu S."/>
            <person name="Lindquist E."/>
            <person name="Wang M."/>
            <person name="Pitluck S."/>
            <person name="Vogel J.P."/>
            <person name="Garvin D.F."/>
            <person name="Mockler T.C."/>
            <person name="Schmutz J."/>
            <person name="Rokhsar D."/>
            <person name="Bevan M.W."/>
        </authorList>
    </citation>
    <scope>NUCLEOTIDE SEQUENCE</scope>
    <source>
        <strain evidence="2">Bd21</strain>
    </source>
</reference>
<dbReference type="GeneID" id="104582950"/>
<dbReference type="SMART" id="SM01157">
    <property type="entry name" value="DUF1719"/>
    <property type="match status" value="1"/>
</dbReference>
<proteinExistence type="predicted"/>
<keyword evidence="1" id="KW-0175">Coiled coil</keyword>
<organism evidence="3">
    <name type="scientific">Brachypodium distachyon</name>
    <name type="common">Purple false brome</name>
    <name type="synonym">Trachynia distachya</name>
    <dbReference type="NCBI Taxonomy" id="15368"/>
    <lineage>
        <taxon>Eukaryota</taxon>
        <taxon>Viridiplantae</taxon>
        <taxon>Streptophyta</taxon>
        <taxon>Embryophyta</taxon>
        <taxon>Tracheophyta</taxon>
        <taxon>Spermatophyta</taxon>
        <taxon>Magnoliopsida</taxon>
        <taxon>Liliopsida</taxon>
        <taxon>Poales</taxon>
        <taxon>Poaceae</taxon>
        <taxon>BOP clade</taxon>
        <taxon>Pooideae</taxon>
        <taxon>Stipodae</taxon>
        <taxon>Brachypodieae</taxon>
        <taxon>Brachypodium</taxon>
    </lineage>
</organism>
<reference evidence="2 3" key="1">
    <citation type="journal article" date="2010" name="Nature">
        <title>Genome sequencing and analysis of the model grass Brachypodium distachyon.</title>
        <authorList>
            <consortium name="International Brachypodium Initiative"/>
        </authorList>
    </citation>
    <scope>NUCLEOTIDE SEQUENCE [LARGE SCALE GENOMIC DNA]</scope>
    <source>
        <strain evidence="2">Bd21</strain>
        <strain evidence="3">cv. Bd21</strain>
    </source>
</reference>
<dbReference type="EnsemblPlants" id="KQK11481">
    <property type="protein sequence ID" value="KQK11481"/>
    <property type="gene ID" value="BRADI_2g60470v3"/>
</dbReference>
<dbReference type="EMBL" id="CM000881">
    <property type="protein sequence ID" value="KQK11480.1"/>
    <property type="molecule type" value="Genomic_DNA"/>
</dbReference>
<evidence type="ECO:0000313" key="4">
    <source>
        <dbReference type="Proteomes" id="UP000008810"/>
    </source>
</evidence>
<feature type="coiled-coil region" evidence="1">
    <location>
        <begin position="65"/>
        <end position="92"/>
    </location>
</feature>
<dbReference type="Gramene" id="KQK11481">
    <property type="protein sequence ID" value="KQK11481"/>
    <property type="gene ID" value="BRADI_2g60470v3"/>
</dbReference>
<dbReference type="Pfam" id="PF08224">
    <property type="entry name" value="DUF1719"/>
    <property type="match status" value="1"/>
</dbReference>
<dbReference type="HOGENOM" id="CLU_022287_0_1_1"/>
<name>I1HV40_BRADI</name>
<dbReference type="InterPro" id="IPR013181">
    <property type="entry name" value="DUF1719"/>
</dbReference>
<dbReference type="RefSeq" id="XP_010232799.1">
    <property type="nucleotide sequence ID" value="XM_010234497.3"/>
</dbReference>
<protein>
    <submittedName>
        <fullName evidence="2 3">Uncharacterized protein</fullName>
    </submittedName>
</protein>
<dbReference type="KEGG" id="bdi:104582950"/>
<evidence type="ECO:0000256" key="1">
    <source>
        <dbReference type="SAM" id="Coils"/>
    </source>
</evidence>
<dbReference type="AlphaFoldDB" id="I1HV40"/>
<keyword evidence="4" id="KW-1185">Reference proteome</keyword>
<dbReference type="Proteomes" id="UP000008810">
    <property type="component" value="Chromosome 2"/>
</dbReference>
<dbReference type="EnsemblPlants" id="KQK11480">
    <property type="protein sequence ID" value="KQK11480"/>
    <property type="gene ID" value="BRADI_2g60470v3"/>
</dbReference>
<dbReference type="PANTHER" id="PTHR33377:SF82">
    <property type="match status" value="1"/>
</dbReference>
<dbReference type="Gramene" id="KQK11480">
    <property type="protein sequence ID" value="KQK11480"/>
    <property type="gene ID" value="BRADI_2g60470v3"/>
</dbReference>
<reference evidence="3" key="3">
    <citation type="submission" date="2018-08" db="UniProtKB">
        <authorList>
            <consortium name="EnsemblPlants"/>
        </authorList>
    </citation>
    <scope>IDENTIFICATION</scope>
    <source>
        <strain evidence="3">cv. Bd21</strain>
    </source>
</reference>
<evidence type="ECO:0000313" key="2">
    <source>
        <dbReference type="EMBL" id="KQK11480.1"/>
    </source>
</evidence>
<dbReference type="PANTHER" id="PTHR33377">
    <property type="entry name" value="OS10G0134700 PROTEIN-RELATED"/>
    <property type="match status" value="1"/>
</dbReference>
<gene>
    <name evidence="3" type="primary">LOC104582950</name>
    <name evidence="2" type="ORF">BRADI_2g60470v3</name>
</gene>
<dbReference type="OrthoDB" id="584137at2759"/>
<dbReference type="eggNOG" id="ENOG502R51S">
    <property type="taxonomic scope" value="Eukaryota"/>
</dbReference>
<sequence length="518" mass="59006">MADMVGSAIVGEAVGRIFSRITNSKGQDKTDEATGVGLERLEMARIKMEAALETSNRWQITDTSLLHWRKKLKRAAQDCEDATRRCRQHSQEEDERKQMAMQSSFPRRIAHTTKAIISSFLSRNNDHCSYNISDVRRFERFADGATEFMRFVQLGGTPRHPLFFDPLVGHIFAGKFIRYMVLHPRGGYHCFAIQPVVSEERGLEVTLYFLYEDCKVFENSFTLGLMMRISESTDIIGTTVKCLGLVTPHFKSTADIVIKEITQLPTQDFFCSPPEVTSADAKNHWTEMHTTFSTWFRPDPLCCQGYEHDSVSSCGGGESSSGNKLRLSSIFPEPVCQVSLQRSISQSEYSNQLQGSTTRYDSSYLENYPPLQLGITFMPHDSLKEPKSGEGSTIEAIDGEKQHLTHAVHPDQLDGMLIPKAIDYLYHSAEATTYEICWRSNHGSALLFVYKTSTLSKFGARTASTRQGRRKSIKMLREILRGQMKNVQWKEVAKYYLKLWVVRSSVRLQSMFTEWLKR</sequence>
<dbReference type="EMBL" id="CM000881">
    <property type="protein sequence ID" value="KQK11481.1"/>
    <property type="molecule type" value="Genomic_DNA"/>
</dbReference>